<dbReference type="GO" id="GO:0016829">
    <property type="term" value="F:lyase activity"/>
    <property type="evidence" value="ECO:0007669"/>
    <property type="project" value="InterPro"/>
</dbReference>
<protein>
    <submittedName>
        <fullName evidence="4">2-methylcitrate dehydratase</fullName>
    </submittedName>
</protein>
<evidence type="ECO:0000256" key="1">
    <source>
        <dbReference type="ARBA" id="ARBA00006174"/>
    </source>
</evidence>
<feature type="domain" description="MmgE/PrpD N-terminal" evidence="2">
    <location>
        <begin position="5"/>
        <end position="242"/>
    </location>
</feature>
<dbReference type="Gene3D" id="3.30.1330.120">
    <property type="entry name" value="2-methylcitrate dehydratase PrpD"/>
    <property type="match status" value="1"/>
</dbReference>
<evidence type="ECO:0000259" key="3">
    <source>
        <dbReference type="Pfam" id="PF19305"/>
    </source>
</evidence>
<sequence length="449" mass="47991">MATLRLAEWSASLTPSSYPASVRHAARRSLYNFIGCTIGGSNHPAVCKAHNALEAFSGPESSPLLGTHHKTDAQHAALLNGIASHVHDYDDTHLATIIHPTGPVASALLAYASVSQTRMSGEELLCALIAGIETSCKIGLAVWPTHYDVGWHITSSTGSIGAAVAVSKSLNLSVEQTAHAIGIAATQVTGLREMFGSDTKSFHPGRAAQSGLMAAILAEKGYTSSVTALEAKRGWANVVIGPGGTPQLNKYVGELGNVWEVERNAFKPFPCGIVCHPAIDGCIQLHREMMEKGLKVADIERVAQRVHPLVIELTSRRKPRDGLEGKFSVFHGSAVGSLYGKAGPSEYADDVVRRHEVISLRDKIDATADDSVNPDEVRLTATLEDGSKLEKHVRHAVGSLEMPMSDEQLTEKFVDQCTLVLGKEGAKQASSKAWKMSEVEDVAKALEDL</sequence>
<dbReference type="InterPro" id="IPR042188">
    <property type="entry name" value="MmgE/PrpD_sf_2"/>
</dbReference>
<dbReference type="InterPro" id="IPR036148">
    <property type="entry name" value="MmgE/PrpD_sf"/>
</dbReference>
<dbReference type="InterPro" id="IPR045336">
    <property type="entry name" value="MmgE_PrpD_N"/>
</dbReference>
<dbReference type="SUPFAM" id="SSF103378">
    <property type="entry name" value="2-methylcitrate dehydratase PrpD"/>
    <property type="match status" value="1"/>
</dbReference>
<dbReference type="PANTHER" id="PTHR16943:SF8">
    <property type="entry name" value="2-METHYLCITRATE DEHYDRATASE"/>
    <property type="match status" value="1"/>
</dbReference>
<keyword evidence="5" id="KW-1185">Reference proteome</keyword>
<comment type="caution">
    <text evidence="4">The sequence shown here is derived from an EMBL/GenBank/DDBJ whole genome shotgun (WGS) entry which is preliminary data.</text>
</comment>
<dbReference type="Gene3D" id="1.10.4100.10">
    <property type="entry name" value="2-methylcitrate dehydratase PrpD"/>
    <property type="match status" value="1"/>
</dbReference>
<name>A0AAI9EBD0_9PEZI</name>
<dbReference type="AlphaFoldDB" id="A0AAI9EBD0"/>
<proteinExistence type="inferred from homology"/>
<evidence type="ECO:0000259" key="2">
    <source>
        <dbReference type="Pfam" id="PF03972"/>
    </source>
</evidence>
<comment type="similarity">
    <text evidence="1">Belongs to the PrpD family.</text>
</comment>
<evidence type="ECO:0000313" key="4">
    <source>
        <dbReference type="EMBL" id="CAK4026428.1"/>
    </source>
</evidence>
<dbReference type="Proteomes" id="UP001296104">
    <property type="component" value="Unassembled WGS sequence"/>
</dbReference>
<feature type="domain" description="MmgE/PrpD C-terminal" evidence="3">
    <location>
        <begin position="269"/>
        <end position="431"/>
    </location>
</feature>
<organism evidence="4 5">
    <name type="scientific">Lecanosticta acicola</name>
    <dbReference type="NCBI Taxonomy" id="111012"/>
    <lineage>
        <taxon>Eukaryota</taxon>
        <taxon>Fungi</taxon>
        <taxon>Dikarya</taxon>
        <taxon>Ascomycota</taxon>
        <taxon>Pezizomycotina</taxon>
        <taxon>Dothideomycetes</taxon>
        <taxon>Dothideomycetidae</taxon>
        <taxon>Mycosphaerellales</taxon>
        <taxon>Mycosphaerellaceae</taxon>
        <taxon>Lecanosticta</taxon>
    </lineage>
</organism>
<dbReference type="InterPro" id="IPR042183">
    <property type="entry name" value="MmgE/PrpD_sf_1"/>
</dbReference>
<gene>
    <name evidence="4" type="ORF">LECACI_7A005018</name>
</gene>
<dbReference type="InterPro" id="IPR005656">
    <property type="entry name" value="MmgE_PrpD"/>
</dbReference>
<dbReference type="EMBL" id="CAVMBE010000031">
    <property type="protein sequence ID" value="CAK4026428.1"/>
    <property type="molecule type" value="Genomic_DNA"/>
</dbReference>
<dbReference type="Pfam" id="PF19305">
    <property type="entry name" value="MmgE_PrpD_C"/>
    <property type="match status" value="1"/>
</dbReference>
<reference evidence="4" key="1">
    <citation type="submission" date="2023-11" db="EMBL/GenBank/DDBJ databases">
        <authorList>
            <person name="Alioto T."/>
            <person name="Alioto T."/>
            <person name="Gomez Garrido J."/>
        </authorList>
    </citation>
    <scope>NUCLEOTIDE SEQUENCE</scope>
</reference>
<dbReference type="Pfam" id="PF03972">
    <property type="entry name" value="MmgE_PrpD_N"/>
    <property type="match status" value="1"/>
</dbReference>
<accession>A0AAI9EBD0</accession>
<dbReference type="InterPro" id="IPR045337">
    <property type="entry name" value="MmgE_PrpD_C"/>
</dbReference>
<dbReference type="PANTHER" id="PTHR16943">
    <property type="entry name" value="2-METHYLCITRATE DEHYDRATASE-RELATED"/>
    <property type="match status" value="1"/>
</dbReference>
<evidence type="ECO:0000313" key="5">
    <source>
        <dbReference type="Proteomes" id="UP001296104"/>
    </source>
</evidence>